<organism evidence="4 5">
    <name type="scientific">Scleroderma citrinum Foug A</name>
    <dbReference type="NCBI Taxonomy" id="1036808"/>
    <lineage>
        <taxon>Eukaryota</taxon>
        <taxon>Fungi</taxon>
        <taxon>Dikarya</taxon>
        <taxon>Basidiomycota</taxon>
        <taxon>Agaricomycotina</taxon>
        <taxon>Agaricomycetes</taxon>
        <taxon>Agaricomycetidae</taxon>
        <taxon>Boletales</taxon>
        <taxon>Sclerodermatineae</taxon>
        <taxon>Sclerodermataceae</taxon>
        <taxon>Scleroderma</taxon>
    </lineage>
</organism>
<evidence type="ECO:0008006" key="6">
    <source>
        <dbReference type="Google" id="ProtNLM"/>
    </source>
</evidence>
<evidence type="ECO:0000256" key="1">
    <source>
        <dbReference type="SAM" id="MobiDB-lite"/>
    </source>
</evidence>
<dbReference type="Gene3D" id="3.30.360.10">
    <property type="entry name" value="Dihydrodipicolinate Reductase, domain 2"/>
    <property type="match status" value="1"/>
</dbReference>
<reference evidence="4 5" key="1">
    <citation type="submission" date="2014-04" db="EMBL/GenBank/DDBJ databases">
        <authorList>
            <consortium name="DOE Joint Genome Institute"/>
            <person name="Kuo A."/>
            <person name="Kohler A."/>
            <person name="Nagy L.G."/>
            <person name="Floudas D."/>
            <person name="Copeland A."/>
            <person name="Barry K.W."/>
            <person name="Cichocki N."/>
            <person name="Veneault-Fourrey C."/>
            <person name="LaButti K."/>
            <person name="Lindquist E.A."/>
            <person name="Lipzen A."/>
            <person name="Lundell T."/>
            <person name="Morin E."/>
            <person name="Murat C."/>
            <person name="Sun H."/>
            <person name="Tunlid A."/>
            <person name="Henrissat B."/>
            <person name="Grigoriev I.V."/>
            <person name="Hibbett D.S."/>
            <person name="Martin F."/>
            <person name="Nordberg H.P."/>
            <person name="Cantor M.N."/>
            <person name="Hua S.X."/>
        </authorList>
    </citation>
    <scope>NUCLEOTIDE SEQUENCE [LARGE SCALE GENOMIC DNA]</scope>
    <source>
        <strain evidence="4 5">Foug A</strain>
    </source>
</reference>
<evidence type="ECO:0000313" key="4">
    <source>
        <dbReference type="EMBL" id="KIM62093.1"/>
    </source>
</evidence>
<dbReference type="InterPro" id="IPR000683">
    <property type="entry name" value="Gfo/Idh/MocA-like_OxRdtase_N"/>
</dbReference>
<dbReference type="HOGENOM" id="CLU_039338_0_0_1"/>
<accession>A0A0C2ZKK3</accession>
<dbReference type="AlphaFoldDB" id="A0A0C2ZKK3"/>
<evidence type="ECO:0000259" key="2">
    <source>
        <dbReference type="Pfam" id="PF01408"/>
    </source>
</evidence>
<dbReference type="SUPFAM" id="SSF55347">
    <property type="entry name" value="Glyceraldehyde-3-phosphate dehydrogenase-like, C-terminal domain"/>
    <property type="match status" value="1"/>
</dbReference>
<feature type="compositionally biased region" description="Basic and acidic residues" evidence="1">
    <location>
        <begin position="11"/>
        <end position="23"/>
    </location>
</feature>
<dbReference type="EMBL" id="KN822045">
    <property type="protein sequence ID" value="KIM62093.1"/>
    <property type="molecule type" value="Genomic_DNA"/>
</dbReference>
<dbReference type="InterPro" id="IPR013944">
    <property type="entry name" value="OxRdtase_put_C"/>
</dbReference>
<gene>
    <name evidence="4" type="ORF">SCLCIDRAFT_120428</name>
</gene>
<dbReference type="SUPFAM" id="SSF51735">
    <property type="entry name" value="NAD(P)-binding Rossmann-fold domains"/>
    <property type="match status" value="1"/>
</dbReference>
<dbReference type="Pfam" id="PF01408">
    <property type="entry name" value="GFO_IDH_MocA"/>
    <property type="match status" value="1"/>
</dbReference>
<dbReference type="Gene3D" id="3.40.50.720">
    <property type="entry name" value="NAD(P)-binding Rossmann-like Domain"/>
    <property type="match status" value="1"/>
</dbReference>
<dbReference type="PANTHER" id="PTHR43249:SF1">
    <property type="entry name" value="D-GLUCOSIDE 3-DEHYDROGENASE"/>
    <property type="match status" value="1"/>
</dbReference>
<feature type="domain" description="Oxidoreductase putative C-terminal" evidence="3">
    <location>
        <begin position="213"/>
        <end position="354"/>
    </location>
</feature>
<dbReference type="Proteomes" id="UP000053989">
    <property type="component" value="Unassembled WGS sequence"/>
</dbReference>
<evidence type="ECO:0000259" key="3">
    <source>
        <dbReference type="Pfam" id="PF08635"/>
    </source>
</evidence>
<dbReference type="GO" id="GO:0000166">
    <property type="term" value="F:nucleotide binding"/>
    <property type="evidence" value="ECO:0007669"/>
    <property type="project" value="InterPro"/>
</dbReference>
<reference evidence="5" key="2">
    <citation type="submission" date="2015-01" db="EMBL/GenBank/DDBJ databases">
        <title>Evolutionary Origins and Diversification of the Mycorrhizal Mutualists.</title>
        <authorList>
            <consortium name="DOE Joint Genome Institute"/>
            <consortium name="Mycorrhizal Genomics Consortium"/>
            <person name="Kohler A."/>
            <person name="Kuo A."/>
            <person name="Nagy L.G."/>
            <person name="Floudas D."/>
            <person name="Copeland A."/>
            <person name="Barry K.W."/>
            <person name="Cichocki N."/>
            <person name="Veneault-Fourrey C."/>
            <person name="LaButti K."/>
            <person name="Lindquist E.A."/>
            <person name="Lipzen A."/>
            <person name="Lundell T."/>
            <person name="Morin E."/>
            <person name="Murat C."/>
            <person name="Riley R."/>
            <person name="Ohm R."/>
            <person name="Sun H."/>
            <person name="Tunlid A."/>
            <person name="Henrissat B."/>
            <person name="Grigoriev I.V."/>
            <person name="Hibbett D.S."/>
            <person name="Martin F."/>
        </authorList>
    </citation>
    <scope>NUCLEOTIDE SEQUENCE [LARGE SCALE GENOMIC DNA]</scope>
    <source>
        <strain evidence="5">Foug A</strain>
    </source>
</reference>
<keyword evidence="5" id="KW-1185">Reference proteome</keyword>
<dbReference type="STRING" id="1036808.A0A0C2ZKK3"/>
<dbReference type="InterPro" id="IPR036291">
    <property type="entry name" value="NAD(P)-bd_dom_sf"/>
</dbReference>
<dbReference type="PANTHER" id="PTHR43249">
    <property type="entry name" value="UDP-N-ACETYL-2-AMINO-2-DEOXY-D-GLUCURONATE OXIDASE"/>
    <property type="match status" value="1"/>
</dbReference>
<proteinExistence type="predicted"/>
<protein>
    <recommendedName>
        <fullName evidence="6">Gfo/Idh/MocA-like oxidoreductase N-terminal domain-containing protein</fullName>
    </recommendedName>
</protein>
<dbReference type="Pfam" id="PF08635">
    <property type="entry name" value="ox_reductase_C"/>
    <property type="match status" value="1"/>
</dbReference>
<sequence length="461" mass="51521">MTPAKPSPARRGSELQKARDRRGSGYSSGFSSRRPSIDPSRLVPMDKTTHVGGTDNFNVVFIGAGNIMFGSDEGPWNHSFRFEHKLGLRLKVVAIIDPAIERANAVLKKKCDSFVVSAYQNTRVYKTLDDFVKHMSEKERPRAVVVGSPPMFRGTQQSGRDIEMQVMKYFPGVAMFIEKPIATGPKVEIEETFKIAKLISDSNSICSVGYMLRYLKAVQKMKQIIQENNLIVMVTIARYACAYEAIAKPDWWDKSKSAGPIVEQGTHFCDLSRYFGGEVDISSVAAHSLEWDEEAGHLSKMNVDEGKIAPENRIPRVTAATWKYDSGAVGSLVHAVTLQGRNYSCELEVHADGFSLKLVNPYVQPVLYVRKPGDDYEQSFTFPDDDPFFSEVSNWIDIIEDIEENPEAAQILSTYEDACKTYEFTWAIREASERSRAATLATKGAATAFVEEPVPEESESY</sequence>
<dbReference type="InterPro" id="IPR052515">
    <property type="entry name" value="Gfo/Idh/MocA_Oxidoreductase"/>
</dbReference>
<evidence type="ECO:0000313" key="5">
    <source>
        <dbReference type="Proteomes" id="UP000053989"/>
    </source>
</evidence>
<name>A0A0C2ZKK3_9AGAM</name>
<dbReference type="InParanoid" id="A0A0C2ZKK3"/>
<feature type="region of interest" description="Disordered" evidence="1">
    <location>
        <begin position="1"/>
        <end position="49"/>
    </location>
</feature>
<feature type="compositionally biased region" description="Low complexity" evidence="1">
    <location>
        <begin position="24"/>
        <end position="34"/>
    </location>
</feature>
<dbReference type="OrthoDB" id="10250282at2759"/>
<feature type="domain" description="Gfo/Idh/MocA-like oxidoreductase N-terminal" evidence="2">
    <location>
        <begin position="57"/>
        <end position="210"/>
    </location>
</feature>